<evidence type="ECO:0000313" key="3">
    <source>
        <dbReference type="EMBL" id="BAY81554.1"/>
    </source>
</evidence>
<keyword evidence="4" id="KW-1185">Reference proteome</keyword>
<dbReference type="Proteomes" id="UP000218418">
    <property type="component" value="Chromosome"/>
</dbReference>
<feature type="transmembrane region" description="Helical" evidence="2">
    <location>
        <begin position="387"/>
        <end position="409"/>
    </location>
</feature>
<gene>
    <name evidence="3" type="ORF">NIES267_10310</name>
</gene>
<evidence type="ECO:0000256" key="1">
    <source>
        <dbReference type="SAM" id="MobiDB-lite"/>
    </source>
</evidence>
<keyword evidence="2" id="KW-0472">Membrane</keyword>
<accession>A0A1Z4LK39</accession>
<dbReference type="AlphaFoldDB" id="A0A1Z4LK39"/>
<evidence type="ECO:0008006" key="5">
    <source>
        <dbReference type="Google" id="ProtNLM"/>
    </source>
</evidence>
<dbReference type="InterPro" id="IPR013783">
    <property type="entry name" value="Ig-like_fold"/>
</dbReference>
<dbReference type="EMBL" id="AP018227">
    <property type="protein sequence ID" value="BAY81554.1"/>
    <property type="molecule type" value="Genomic_DNA"/>
</dbReference>
<evidence type="ECO:0000313" key="4">
    <source>
        <dbReference type="Proteomes" id="UP000218418"/>
    </source>
</evidence>
<organism evidence="3 4">
    <name type="scientific">Calothrix parasitica NIES-267</name>
    <dbReference type="NCBI Taxonomy" id="1973488"/>
    <lineage>
        <taxon>Bacteria</taxon>
        <taxon>Bacillati</taxon>
        <taxon>Cyanobacteriota</taxon>
        <taxon>Cyanophyceae</taxon>
        <taxon>Nostocales</taxon>
        <taxon>Calotrichaceae</taxon>
        <taxon>Calothrix</taxon>
    </lineage>
</organism>
<sequence length="871" mass="96675">MLSRVLSDDLQHLETIEAQIVKPLAVIISASGKDSVVSGSTFELSVTVCNKGTHSATIEVYIQEDSLGVNRWCKSGQKLLALGSNQSEEVVFEFDIPVDVLPGTYDYTVVVDAPEDYPAETPIQYQQYIQVLPGTSDIVRSSDPTFVIQPATTSQEPAVIPGGGAHSVQVFVHNRGERVDRFRLVCSDLPKSWYRVIYPQNFPDAGLVLQTDCLNLNPGDSGQITLVITPPLNTLSGSYIPTLRLYSENNPELKLLDLLYLEVPPNYQLQAELRTVISRVKSKSGMYQVRLNNSGNTPRLVNLQVKDLDEEGICSYALEPSQALVHPQQTVAVDVLVKPEKWWKRPFLGGAKILNFTVDLEDSQELPLLSDSFPGVLVWEARPWWQFLPFLLLALLGIGLSAYFIWWLLFRIPPSPKVFEFYPEDSNYSAVNDDVVHLGFAINHPSRLSSIKIVGLSADGKPLTRPETYDFSKGIPDILESSCKQQKQLLTCKNIRSNARKPGTYIFEMTAQPKLGKGAVPSTIKTNSVTITPIPNPEIISFASTKANYRDSTTDKNVREKSKKRDLNKSEIKLNWTTVNSKYLQSLQLVGRNAEGAVVSKLKTYDFSEGIPLSLRRNCRKGEPLVCKNVSSGIKKPGDYIFELRAIPKAKVGNEIITKKTEIIKILPKPIKIINFKINGKSAPAKYLIPIKKDKTTPPVTLSWKVDASLGTKVELLPAPGTVPLKGSIPFTLDPKPGSLNLMLQATSTTGEQVVRSVILETYDPQAKDAAAATAEAVTKAIVESQQAQQKKAQEQKEKEQKQKEQQEKERKAKDAAAKKSSESNKSDNSEEAQKDKEQQQTEQFQMSEEDIIDSKYPPFLSPIELPPQAD</sequence>
<proteinExistence type="predicted"/>
<keyword evidence="2" id="KW-1133">Transmembrane helix</keyword>
<evidence type="ECO:0000256" key="2">
    <source>
        <dbReference type="SAM" id="Phobius"/>
    </source>
</evidence>
<keyword evidence="2" id="KW-0812">Transmembrane</keyword>
<name>A0A1Z4LK39_9CYAN</name>
<dbReference type="OrthoDB" id="524102at2"/>
<protein>
    <recommendedName>
        <fullName evidence="5">CARDB domain-containing protein</fullName>
    </recommendedName>
</protein>
<reference evidence="3 4" key="1">
    <citation type="submission" date="2017-06" db="EMBL/GenBank/DDBJ databases">
        <title>Genome sequencing of cyanobaciteial culture collection at National Institute for Environmental Studies (NIES).</title>
        <authorList>
            <person name="Hirose Y."/>
            <person name="Shimura Y."/>
            <person name="Fujisawa T."/>
            <person name="Nakamura Y."/>
            <person name="Kawachi M."/>
        </authorList>
    </citation>
    <scope>NUCLEOTIDE SEQUENCE [LARGE SCALE GENOMIC DNA]</scope>
    <source>
        <strain evidence="3 4">NIES-267</strain>
    </source>
</reference>
<feature type="compositionally biased region" description="Basic and acidic residues" evidence="1">
    <location>
        <begin position="792"/>
        <end position="840"/>
    </location>
</feature>
<feature type="region of interest" description="Disordered" evidence="1">
    <location>
        <begin position="789"/>
        <end position="871"/>
    </location>
</feature>
<dbReference type="Gene3D" id="2.60.40.10">
    <property type="entry name" value="Immunoglobulins"/>
    <property type="match status" value="1"/>
</dbReference>